<comment type="caution">
    <text evidence="1">The sequence shown here is derived from an EMBL/GenBank/DDBJ whole genome shotgun (WGS) entry which is preliminary data.</text>
</comment>
<keyword evidence="2" id="KW-1185">Reference proteome</keyword>
<evidence type="ECO:0000313" key="1">
    <source>
        <dbReference type="EMBL" id="TMR17482.1"/>
    </source>
</evidence>
<protein>
    <submittedName>
        <fullName evidence="1">DUF3224 domain-containing protein</fullName>
    </submittedName>
</protein>
<dbReference type="Proteomes" id="UP000309128">
    <property type="component" value="Unassembled WGS sequence"/>
</dbReference>
<dbReference type="OrthoDB" id="882224at2"/>
<sequence>MTFSWGGLTEGPTTYAEEHPPADAVTHLSSVKVLSMDKLDIGPQVEGGPAVFATLMTEKFSGGIEGLGHADHVRVVQPDGSQIVAGVERIVGTVDGRSGSFVLTCYGFGDRPGSAQGYWTVVPGSGTGELAGLRGRGAFTVRQEPDGSWRAEDSFTHWFER</sequence>
<dbReference type="RefSeq" id="WP_138668293.1">
    <property type="nucleotide sequence ID" value="NZ_VCKY01000079.1"/>
</dbReference>
<evidence type="ECO:0000313" key="2">
    <source>
        <dbReference type="Proteomes" id="UP000309128"/>
    </source>
</evidence>
<accession>A0A5S4FF94</accession>
<dbReference type="Pfam" id="PF11528">
    <property type="entry name" value="DUF3224"/>
    <property type="match status" value="1"/>
</dbReference>
<reference evidence="1 2" key="1">
    <citation type="submission" date="2019-05" db="EMBL/GenBank/DDBJ databases">
        <title>Draft genome sequence of Nonomuraea turkmeniaca DSM 43926.</title>
        <authorList>
            <person name="Saricaoglu S."/>
            <person name="Isik K."/>
        </authorList>
    </citation>
    <scope>NUCLEOTIDE SEQUENCE [LARGE SCALE GENOMIC DNA]</scope>
    <source>
        <strain evidence="1 2">DSM 43926</strain>
    </source>
</reference>
<dbReference type="AlphaFoldDB" id="A0A5S4FF94"/>
<dbReference type="InterPro" id="IPR021607">
    <property type="entry name" value="DUF3224"/>
</dbReference>
<name>A0A5S4FF94_9ACTN</name>
<gene>
    <name evidence="1" type="ORF">ETD86_23420</name>
</gene>
<proteinExistence type="predicted"/>
<dbReference type="Gene3D" id="2.40.350.10">
    <property type="entry name" value="SO1590-like"/>
    <property type="match status" value="1"/>
</dbReference>
<dbReference type="InterPro" id="IPR023159">
    <property type="entry name" value="SO1590-like_sf"/>
</dbReference>
<organism evidence="1 2">
    <name type="scientific">Nonomuraea turkmeniaca</name>
    <dbReference type="NCBI Taxonomy" id="103838"/>
    <lineage>
        <taxon>Bacteria</taxon>
        <taxon>Bacillati</taxon>
        <taxon>Actinomycetota</taxon>
        <taxon>Actinomycetes</taxon>
        <taxon>Streptosporangiales</taxon>
        <taxon>Streptosporangiaceae</taxon>
        <taxon>Nonomuraea</taxon>
    </lineage>
</organism>
<dbReference type="EMBL" id="VCKY01000079">
    <property type="protein sequence ID" value="TMR17482.1"/>
    <property type="molecule type" value="Genomic_DNA"/>
</dbReference>
<dbReference type="SUPFAM" id="SSF159238">
    <property type="entry name" value="SO1590-like"/>
    <property type="match status" value="1"/>
</dbReference>